<feature type="transmembrane region" description="Helical" evidence="6">
    <location>
        <begin position="255"/>
        <end position="275"/>
    </location>
</feature>
<feature type="transmembrane region" description="Helical" evidence="6">
    <location>
        <begin position="182"/>
        <end position="205"/>
    </location>
</feature>
<gene>
    <name evidence="9" type="ORF">HHI36_018829</name>
</gene>
<comment type="subcellular location">
    <subcellularLocation>
        <location evidence="1">Membrane</location>
        <topology evidence="1">Multi-pass membrane protein</topology>
    </subcellularLocation>
</comment>
<feature type="chain" id="PRO_5044777358" description="G-protein coupled receptors family 2 profile 2 domain-containing protein" evidence="7">
    <location>
        <begin position="22"/>
        <end position="445"/>
    </location>
</feature>
<evidence type="ECO:0000256" key="3">
    <source>
        <dbReference type="ARBA" id="ARBA00022989"/>
    </source>
</evidence>
<feature type="domain" description="G-protein coupled receptors family 2 profile 2" evidence="8">
    <location>
        <begin position="113"/>
        <end position="369"/>
    </location>
</feature>
<evidence type="ECO:0000313" key="10">
    <source>
        <dbReference type="Proteomes" id="UP001516400"/>
    </source>
</evidence>
<dbReference type="InterPro" id="IPR053231">
    <property type="entry name" value="GPCR_LN-TM7"/>
</dbReference>
<evidence type="ECO:0000256" key="2">
    <source>
        <dbReference type="ARBA" id="ARBA00022692"/>
    </source>
</evidence>
<comment type="caution">
    <text evidence="9">The sequence shown here is derived from an EMBL/GenBank/DDBJ whole genome shotgun (WGS) entry which is preliminary data.</text>
</comment>
<dbReference type="InterPro" id="IPR017981">
    <property type="entry name" value="GPCR_2-like_7TM"/>
</dbReference>
<proteinExistence type="predicted"/>
<reference evidence="9 10" key="1">
    <citation type="journal article" date="2021" name="BMC Biol.">
        <title>Horizontally acquired antibacterial genes associated with adaptive radiation of ladybird beetles.</title>
        <authorList>
            <person name="Li H.S."/>
            <person name="Tang X.F."/>
            <person name="Huang Y.H."/>
            <person name="Xu Z.Y."/>
            <person name="Chen M.L."/>
            <person name="Du X.Y."/>
            <person name="Qiu B.Y."/>
            <person name="Chen P.T."/>
            <person name="Zhang W."/>
            <person name="Slipinski A."/>
            <person name="Escalona H.E."/>
            <person name="Waterhouse R.M."/>
            <person name="Zwick A."/>
            <person name="Pang H."/>
        </authorList>
    </citation>
    <scope>NUCLEOTIDE SEQUENCE [LARGE SCALE GENOMIC DNA]</scope>
    <source>
        <strain evidence="9">SYSU2018</strain>
    </source>
</reference>
<evidence type="ECO:0000256" key="1">
    <source>
        <dbReference type="ARBA" id="ARBA00004141"/>
    </source>
</evidence>
<feature type="transmembrane region" description="Helical" evidence="6">
    <location>
        <begin position="150"/>
        <end position="170"/>
    </location>
</feature>
<evidence type="ECO:0000259" key="8">
    <source>
        <dbReference type="PROSITE" id="PS50261"/>
    </source>
</evidence>
<organism evidence="9 10">
    <name type="scientific">Cryptolaemus montrouzieri</name>
    <dbReference type="NCBI Taxonomy" id="559131"/>
    <lineage>
        <taxon>Eukaryota</taxon>
        <taxon>Metazoa</taxon>
        <taxon>Ecdysozoa</taxon>
        <taxon>Arthropoda</taxon>
        <taxon>Hexapoda</taxon>
        <taxon>Insecta</taxon>
        <taxon>Pterygota</taxon>
        <taxon>Neoptera</taxon>
        <taxon>Endopterygota</taxon>
        <taxon>Coleoptera</taxon>
        <taxon>Polyphaga</taxon>
        <taxon>Cucujiformia</taxon>
        <taxon>Coccinelloidea</taxon>
        <taxon>Coccinellidae</taxon>
        <taxon>Scymninae</taxon>
        <taxon>Scymnini</taxon>
        <taxon>Cryptolaemus</taxon>
    </lineage>
</organism>
<evidence type="ECO:0000256" key="5">
    <source>
        <dbReference type="SAM" id="MobiDB-lite"/>
    </source>
</evidence>
<dbReference type="Gene3D" id="1.20.1070.10">
    <property type="entry name" value="Rhodopsin 7-helix transmembrane proteins"/>
    <property type="match status" value="1"/>
</dbReference>
<dbReference type="PANTHER" id="PTHR45902">
    <property type="entry name" value="LATROPHILIN RECEPTOR-LIKE PROTEIN A"/>
    <property type="match status" value="1"/>
</dbReference>
<dbReference type="PROSITE" id="PS50261">
    <property type="entry name" value="G_PROTEIN_RECEP_F2_4"/>
    <property type="match status" value="1"/>
</dbReference>
<evidence type="ECO:0000256" key="6">
    <source>
        <dbReference type="SAM" id="Phobius"/>
    </source>
</evidence>
<keyword evidence="2 6" id="KW-0812">Transmembrane</keyword>
<dbReference type="InterPro" id="IPR000832">
    <property type="entry name" value="GPCR_2_secretin-like"/>
</dbReference>
<feature type="region of interest" description="Disordered" evidence="5">
    <location>
        <begin position="391"/>
        <end position="419"/>
    </location>
</feature>
<dbReference type="PANTHER" id="PTHR45902:SF4">
    <property type="entry name" value="G-PROTEIN COUPLED RECEPTORS FAMILY 2 PROFILE 2 DOMAIN-CONTAINING PROTEIN"/>
    <property type="match status" value="1"/>
</dbReference>
<accession>A0ABD2P177</accession>
<dbReference type="AlphaFoldDB" id="A0ABD2P177"/>
<dbReference type="Proteomes" id="UP001516400">
    <property type="component" value="Unassembled WGS sequence"/>
</dbReference>
<dbReference type="Pfam" id="PF00002">
    <property type="entry name" value="7tm_2"/>
    <property type="match status" value="1"/>
</dbReference>
<name>A0ABD2P177_9CUCU</name>
<dbReference type="EMBL" id="JABFTP020000165">
    <property type="protein sequence ID" value="KAL3284680.1"/>
    <property type="molecule type" value="Genomic_DNA"/>
</dbReference>
<keyword evidence="10" id="KW-1185">Reference proteome</keyword>
<evidence type="ECO:0000313" key="9">
    <source>
        <dbReference type="EMBL" id="KAL3284680.1"/>
    </source>
</evidence>
<keyword evidence="4 6" id="KW-0472">Membrane</keyword>
<keyword evidence="3 6" id="KW-1133">Transmembrane helix</keyword>
<keyword evidence="7" id="KW-0732">Signal</keyword>
<evidence type="ECO:0000256" key="4">
    <source>
        <dbReference type="ARBA" id="ARBA00023136"/>
    </source>
</evidence>
<protein>
    <recommendedName>
        <fullName evidence="8">G-protein coupled receptors family 2 profile 2 domain-containing protein</fullName>
    </recommendedName>
</protein>
<feature type="transmembrane region" description="Helical" evidence="6">
    <location>
        <begin position="116"/>
        <end position="138"/>
    </location>
</feature>
<feature type="transmembrane region" description="Helical" evidence="6">
    <location>
        <begin position="217"/>
        <end position="235"/>
    </location>
</feature>
<sequence length="445" mass="50744">MNFHWVFTIFGILYSINDVDAASNSTKKRASEDYYQINYDYEVLNTNNSLDVQFSSDSLILPIPEDATKENSEESKDGSDIDPDLKDHDFIDNLMYIYYGSPTKNKNGHRLYASEIIIGGSVLSCIAQISTILLVLLKKDIHTKKDLREWFLNLITPFCIANLVLIFGIFKTKHCAECIIIAILLSYLHLITAVWIFLYCIHIYLVFCKNIRLRRACFYLCGYGIPLLYSVVAFLCGPHSYETRKFCFVSIKRGMIPNYMVPIFFLMIATAVYCIKGIRIFSMELDRLQSNSNMDVLTLYRNQMEIMMGKKCSTIEAVNLRASQSCMRRLCVLQTSYNTVWFFLVLALENIKDSSSMAVVYAFTTCCLNWYIFAELKVFFPTPNQPNLKEDSIDDSKSCNGVETSDTSLTSSECKQGSSDSVPLLIESTELKVLHHNSNISTIST</sequence>
<feature type="signal peptide" evidence="7">
    <location>
        <begin position="1"/>
        <end position="21"/>
    </location>
</feature>
<dbReference type="GO" id="GO:0016020">
    <property type="term" value="C:membrane"/>
    <property type="evidence" value="ECO:0007669"/>
    <property type="project" value="UniProtKB-SubCell"/>
</dbReference>
<evidence type="ECO:0000256" key="7">
    <source>
        <dbReference type="SAM" id="SignalP"/>
    </source>
</evidence>
<feature type="transmembrane region" description="Helical" evidence="6">
    <location>
        <begin position="330"/>
        <end position="348"/>
    </location>
</feature>
<feature type="transmembrane region" description="Helical" evidence="6">
    <location>
        <begin position="354"/>
        <end position="373"/>
    </location>
</feature>
<feature type="compositionally biased region" description="Polar residues" evidence="5">
    <location>
        <begin position="398"/>
        <end position="419"/>
    </location>
</feature>